<dbReference type="OrthoDB" id="143770at2"/>
<dbReference type="Proteomes" id="UP000253977">
    <property type="component" value="Unassembled WGS sequence"/>
</dbReference>
<keyword evidence="2" id="KW-0285">Flavoprotein</keyword>
<feature type="domain" description="FAD-binding PCMH-type" evidence="5">
    <location>
        <begin position="64"/>
        <end position="229"/>
    </location>
</feature>
<dbReference type="SUPFAM" id="SSF55103">
    <property type="entry name" value="FAD-linked oxidases, C-terminal domain"/>
    <property type="match status" value="1"/>
</dbReference>
<dbReference type="GO" id="GO:0071949">
    <property type="term" value="F:FAD binding"/>
    <property type="evidence" value="ECO:0007669"/>
    <property type="project" value="InterPro"/>
</dbReference>
<dbReference type="InterPro" id="IPR016166">
    <property type="entry name" value="FAD-bd_PCMH"/>
</dbReference>
<proteinExistence type="inferred from homology"/>
<dbReference type="InterPro" id="IPR016164">
    <property type="entry name" value="FAD-linked_Oxase-like_C"/>
</dbReference>
<evidence type="ECO:0000256" key="2">
    <source>
        <dbReference type="ARBA" id="ARBA00022630"/>
    </source>
</evidence>
<keyword evidence="4" id="KW-0560">Oxidoreductase</keyword>
<dbReference type="PROSITE" id="PS51387">
    <property type="entry name" value="FAD_PCMH"/>
    <property type="match status" value="1"/>
</dbReference>
<protein>
    <submittedName>
        <fullName evidence="6">FAD-binding oxidoreductase</fullName>
    </submittedName>
</protein>
<gene>
    <name evidence="6" type="ORF">DU478_12800</name>
</gene>
<evidence type="ECO:0000256" key="3">
    <source>
        <dbReference type="ARBA" id="ARBA00022827"/>
    </source>
</evidence>
<dbReference type="InterPro" id="IPR006094">
    <property type="entry name" value="Oxid_FAD_bind_N"/>
</dbReference>
<accession>A0A369TMX7</accession>
<dbReference type="Gene3D" id="3.30.465.10">
    <property type="match status" value="1"/>
</dbReference>
<evidence type="ECO:0000256" key="4">
    <source>
        <dbReference type="ARBA" id="ARBA00023002"/>
    </source>
</evidence>
<evidence type="ECO:0000259" key="5">
    <source>
        <dbReference type="PROSITE" id="PS51387"/>
    </source>
</evidence>
<organism evidence="6 7">
    <name type="scientific">Thalassococcus profundi</name>
    <dbReference type="NCBI Taxonomy" id="2282382"/>
    <lineage>
        <taxon>Bacteria</taxon>
        <taxon>Pseudomonadati</taxon>
        <taxon>Pseudomonadota</taxon>
        <taxon>Alphaproteobacteria</taxon>
        <taxon>Rhodobacterales</taxon>
        <taxon>Roseobacteraceae</taxon>
        <taxon>Thalassococcus</taxon>
    </lineage>
</organism>
<keyword evidence="3" id="KW-0274">FAD</keyword>
<evidence type="ECO:0000313" key="7">
    <source>
        <dbReference type="Proteomes" id="UP000253977"/>
    </source>
</evidence>
<name>A0A369TMX7_9RHOB</name>
<dbReference type="InterPro" id="IPR016169">
    <property type="entry name" value="FAD-bd_PCMH_sub2"/>
</dbReference>
<evidence type="ECO:0000256" key="1">
    <source>
        <dbReference type="ARBA" id="ARBA00005466"/>
    </source>
</evidence>
<dbReference type="Pfam" id="PF01565">
    <property type="entry name" value="FAD_binding_4"/>
    <property type="match status" value="1"/>
</dbReference>
<dbReference type="EMBL" id="QPMK01000009">
    <property type="protein sequence ID" value="RDD65795.1"/>
    <property type="molecule type" value="Genomic_DNA"/>
</dbReference>
<comment type="caution">
    <text evidence="6">The sequence shown here is derived from an EMBL/GenBank/DDBJ whole genome shotgun (WGS) entry which is preliminary data.</text>
</comment>
<sequence>MKTFTRRAALLGTGALIGGYLTHRYSAANPTLAGTRSLKPTGTGRTLNDASGLSQTPIFRHITRTDDPDDALIAALRVEIAEARTAGRPVALSAARHSMGGQSIPRNGHAITVDNGFVELDSAAETMQVSAGARWAQVIAALDPQGFGPKVMQSNNDFGVAATFCVNAHGWPVKMGPMGATVRSFEMILPSGDLVTCSRDENAELFGMTMGGYGLTGAITRMEVEVARNRNLDPAYETFPAEEFGTRFVAAIDDPEVTMAYGRLNVGRADFFEEALMITMRPSEDQTDIPPASGSGTVSHLASYLYRAQLGNERLKRLRWWTETEVGSLIGKGPFTRNSLINEPVVTLDDRDPDRTDILHEYFVSPERFPDFLEVCRRIIPASYQEFLNVTLRYIDTDPDSVLAYAPVPRIAAVMSFSQEMTARAEADMARMTRELIEAITDIGGTYYLPYRPHATVTQFARAYPRAIEFAEAKRVLDPDLTFRNALWDTYLEPL</sequence>
<dbReference type="InterPro" id="IPR050432">
    <property type="entry name" value="FAD-linked_Oxidoreductases_BP"/>
</dbReference>
<dbReference type="InterPro" id="IPR036318">
    <property type="entry name" value="FAD-bd_PCMH-like_sf"/>
</dbReference>
<reference evidence="6 7" key="1">
    <citation type="submission" date="2018-07" db="EMBL/GenBank/DDBJ databases">
        <title>Thalassococcus profundi sp. nov., a marine bacterium isolated from deep seawater of Okinawa Trough.</title>
        <authorList>
            <person name="Yu M."/>
        </authorList>
    </citation>
    <scope>NUCLEOTIDE SEQUENCE [LARGE SCALE GENOMIC DNA]</scope>
    <source>
        <strain evidence="6 7">WRAS1</strain>
    </source>
</reference>
<dbReference type="SUPFAM" id="SSF56176">
    <property type="entry name" value="FAD-binding/transporter-associated domain-like"/>
    <property type="match status" value="1"/>
</dbReference>
<dbReference type="PANTHER" id="PTHR13878:SF53">
    <property type="entry name" value="CYTOKININ DEHYDROGENASE 6"/>
    <property type="match status" value="1"/>
</dbReference>
<dbReference type="PANTHER" id="PTHR13878">
    <property type="entry name" value="GULONOLACTONE OXIDASE"/>
    <property type="match status" value="1"/>
</dbReference>
<comment type="similarity">
    <text evidence="1">Belongs to the oxygen-dependent FAD-linked oxidoreductase family.</text>
</comment>
<dbReference type="AlphaFoldDB" id="A0A369TMX7"/>
<dbReference type="GO" id="GO:0016491">
    <property type="term" value="F:oxidoreductase activity"/>
    <property type="evidence" value="ECO:0007669"/>
    <property type="project" value="UniProtKB-KW"/>
</dbReference>
<dbReference type="RefSeq" id="WP_114511360.1">
    <property type="nucleotide sequence ID" value="NZ_QPMK01000009.1"/>
</dbReference>
<evidence type="ECO:0000313" key="6">
    <source>
        <dbReference type="EMBL" id="RDD65795.1"/>
    </source>
</evidence>
<keyword evidence="7" id="KW-1185">Reference proteome</keyword>